<gene>
    <name evidence="4" type="ORF">GR257_29820</name>
</gene>
<organism evidence="4 5">
    <name type="scientific">Rhizobium leguminosarum</name>
    <dbReference type="NCBI Taxonomy" id="384"/>
    <lineage>
        <taxon>Bacteria</taxon>
        <taxon>Pseudomonadati</taxon>
        <taxon>Pseudomonadota</taxon>
        <taxon>Alphaproteobacteria</taxon>
        <taxon>Hyphomicrobiales</taxon>
        <taxon>Rhizobiaceae</taxon>
        <taxon>Rhizobium/Agrobacterium group</taxon>
        <taxon>Rhizobium</taxon>
    </lineage>
</organism>
<dbReference type="Pfam" id="PF00550">
    <property type="entry name" value="PP-binding"/>
    <property type="match status" value="1"/>
</dbReference>
<accession>A0A7K3VP71</accession>
<evidence type="ECO:0000313" key="4">
    <source>
        <dbReference type="EMBL" id="NEK18990.1"/>
    </source>
</evidence>
<reference evidence="4 5" key="1">
    <citation type="submission" date="2019-12" db="EMBL/GenBank/DDBJ databases">
        <title>Rhizobium genotypes associated with high levels of biological nitrogen fixation by grain legumes in a temperate-maritime cropping system.</title>
        <authorList>
            <person name="Maluk M."/>
            <person name="Francesc Ferrando Molina F."/>
            <person name="Lopez Del Egido L."/>
            <person name="Lafos M."/>
            <person name="Langarica-Fuentes A."/>
            <person name="Gebre Yohannes G."/>
            <person name="Young M.W."/>
            <person name="Martin P."/>
            <person name="Gantlett R."/>
            <person name="Kenicer G."/>
            <person name="Hawes C."/>
            <person name="Begg G.S."/>
            <person name="Quilliam R.S."/>
            <person name="Squire G.R."/>
            <person name="Poole P.S."/>
            <person name="Young P.W."/>
            <person name="Iannetta P.M."/>
            <person name="James E.K."/>
        </authorList>
    </citation>
    <scope>NUCLEOTIDE SEQUENCE [LARGE SCALE GENOMIC DNA]</scope>
    <source>
        <strain evidence="4 5">JHI54</strain>
    </source>
</reference>
<feature type="domain" description="Carrier" evidence="3">
    <location>
        <begin position="12"/>
        <end position="86"/>
    </location>
</feature>
<dbReference type="InterPro" id="IPR036736">
    <property type="entry name" value="ACP-like_sf"/>
</dbReference>
<dbReference type="AlphaFoldDB" id="A0A7K3VP71"/>
<keyword evidence="2" id="KW-0597">Phosphoprotein</keyword>
<dbReference type="EMBL" id="WUFV01000025">
    <property type="protein sequence ID" value="NEK18990.1"/>
    <property type="molecule type" value="Genomic_DNA"/>
</dbReference>
<proteinExistence type="predicted"/>
<evidence type="ECO:0000259" key="3">
    <source>
        <dbReference type="PROSITE" id="PS50075"/>
    </source>
</evidence>
<name>A0A7K3VP71_RHILE</name>
<dbReference type="Gene3D" id="1.10.1200.10">
    <property type="entry name" value="ACP-like"/>
    <property type="match status" value="1"/>
</dbReference>
<evidence type="ECO:0000313" key="5">
    <source>
        <dbReference type="Proteomes" id="UP000471705"/>
    </source>
</evidence>
<dbReference type="InterPro" id="IPR006162">
    <property type="entry name" value="Ppantetheine_attach_site"/>
</dbReference>
<evidence type="ECO:0000256" key="1">
    <source>
        <dbReference type="ARBA" id="ARBA00022450"/>
    </source>
</evidence>
<sequence length="94" mass="9939">MAKAISNSDNNIDLHGRLGSILGRSFQINPNNLQESTELASLGIDSLSLVELANSVETEFGVPVDDRAIENLKTIGDLVAHISLSLPENTGIGP</sequence>
<evidence type="ECO:0000256" key="2">
    <source>
        <dbReference type="ARBA" id="ARBA00022553"/>
    </source>
</evidence>
<dbReference type="PROSITE" id="PS50075">
    <property type="entry name" value="CARRIER"/>
    <property type="match status" value="1"/>
</dbReference>
<comment type="caution">
    <text evidence="4">The sequence shown here is derived from an EMBL/GenBank/DDBJ whole genome shotgun (WGS) entry which is preliminary data.</text>
</comment>
<dbReference type="Proteomes" id="UP000471705">
    <property type="component" value="Unassembled WGS sequence"/>
</dbReference>
<dbReference type="SUPFAM" id="SSF47336">
    <property type="entry name" value="ACP-like"/>
    <property type="match status" value="1"/>
</dbReference>
<dbReference type="PROSITE" id="PS00012">
    <property type="entry name" value="PHOSPHOPANTETHEINE"/>
    <property type="match status" value="1"/>
</dbReference>
<dbReference type="InterPro" id="IPR009081">
    <property type="entry name" value="PP-bd_ACP"/>
</dbReference>
<protein>
    <submittedName>
        <fullName evidence="4">Acyl carrier protein</fullName>
    </submittedName>
</protein>
<dbReference type="RefSeq" id="WP_164049217.1">
    <property type="nucleotide sequence ID" value="NZ_WUFV01000025.1"/>
</dbReference>
<keyword evidence="1" id="KW-0596">Phosphopantetheine</keyword>